<accession>A0CD97</accession>
<dbReference type="SMART" id="SM00332">
    <property type="entry name" value="PP2Cc"/>
    <property type="match status" value="1"/>
</dbReference>
<dbReference type="PANTHER" id="PTHR47992">
    <property type="entry name" value="PROTEIN PHOSPHATASE"/>
    <property type="match status" value="1"/>
</dbReference>
<dbReference type="PROSITE" id="PS01032">
    <property type="entry name" value="PPM_1"/>
    <property type="match status" value="1"/>
</dbReference>
<dbReference type="OrthoDB" id="10264738at2759"/>
<comment type="subcellular location">
    <subcellularLocation>
        <location evidence="1">Membrane</location>
        <topology evidence="1">Peripheral membrane protein</topology>
    </subcellularLocation>
</comment>
<keyword evidence="4 6" id="KW-0904">Protein phosphatase</keyword>
<dbReference type="AlphaFoldDB" id="A0CD97"/>
<evidence type="ECO:0000313" key="8">
    <source>
        <dbReference type="EMBL" id="CAK68764.1"/>
    </source>
</evidence>
<comment type="similarity">
    <text evidence="6">Belongs to the PP2C family.</text>
</comment>
<feature type="domain" description="PPM-type phosphatase" evidence="7">
    <location>
        <begin position="145"/>
        <end position="432"/>
    </location>
</feature>
<dbReference type="InterPro" id="IPR000222">
    <property type="entry name" value="PP2C_BS"/>
</dbReference>
<name>A0CD97_PARTE</name>
<dbReference type="InParanoid" id="A0CD97"/>
<dbReference type="PROSITE" id="PS51746">
    <property type="entry name" value="PPM_2"/>
    <property type="match status" value="1"/>
</dbReference>
<dbReference type="STRING" id="5888.A0CD97"/>
<dbReference type="EMBL" id="CT868063">
    <property type="protein sequence ID" value="CAK68764.1"/>
    <property type="molecule type" value="Genomic_DNA"/>
</dbReference>
<dbReference type="HOGENOM" id="CLU_013173_6_5_1"/>
<evidence type="ECO:0000256" key="5">
    <source>
        <dbReference type="ARBA" id="ARBA00023136"/>
    </source>
</evidence>
<dbReference type="eggNOG" id="KOG0698">
    <property type="taxonomic scope" value="Eukaryota"/>
</dbReference>
<dbReference type="GeneID" id="5021946"/>
<evidence type="ECO:0000259" key="7">
    <source>
        <dbReference type="PROSITE" id="PS51746"/>
    </source>
</evidence>
<dbReference type="Proteomes" id="UP000000600">
    <property type="component" value="Unassembled WGS sequence"/>
</dbReference>
<keyword evidence="5" id="KW-0472">Membrane</keyword>
<evidence type="ECO:0000256" key="1">
    <source>
        <dbReference type="ARBA" id="ARBA00004170"/>
    </source>
</evidence>
<dbReference type="KEGG" id="ptm:GSPATT00006975001"/>
<evidence type="ECO:0000256" key="3">
    <source>
        <dbReference type="ARBA" id="ARBA00022801"/>
    </source>
</evidence>
<dbReference type="SUPFAM" id="SSF81606">
    <property type="entry name" value="PP2C-like"/>
    <property type="match status" value="1"/>
</dbReference>
<dbReference type="InterPro" id="IPR036457">
    <property type="entry name" value="PPM-type-like_dom_sf"/>
</dbReference>
<gene>
    <name evidence="8" type="ORF">GSPATT00006975001</name>
</gene>
<evidence type="ECO:0000313" key="9">
    <source>
        <dbReference type="Proteomes" id="UP000000600"/>
    </source>
</evidence>
<dbReference type="RefSeq" id="XP_001436161.1">
    <property type="nucleotide sequence ID" value="XM_001436124.1"/>
</dbReference>
<keyword evidence="3 6" id="KW-0378">Hydrolase</keyword>
<proteinExistence type="inferred from homology"/>
<dbReference type="GO" id="GO:0046872">
    <property type="term" value="F:metal ion binding"/>
    <property type="evidence" value="ECO:0007669"/>
    <property type="project" value="UniProtKB-KW"/>
</dbReference>
<sequence>MKAYDSLLILLYQSNLQTLILDFKPPKHTSVENQLEIQRTLKGNVQRRYKNDEFEQKMNSKVSLPSLPNFKKTDLQSDQKLLNLSKPHNRLPKLEAKSEVPKQLKLEDAIIHYNSVTPERRLQSPDRQLSLNKKRLLAKTWNGGQYACKTKAGCLANKTSKTNQDSGIVLPNCLEKQIYLKQVSLGYSMFGVCDGHGSNGHLVSQFIRQALPKHLEMLLSKEDNKNKAIQKAFEQTNKEIWDSETDTSLSGSTTVSVIMKKDQLWTANVGDSRAIICRNQEGNWKAIQITRDHKPNVEDEKQRVLQAGGRVESQKDYYGNSVGPERVWLSYIDAPGLAMTRSLGDKIGAQAGVTADPEIFEFTLTQYDQCIIIASDGVWEFLSNEDVMNIVIPFIEKDNIDLAADRLMAESINAWKRHSLGRDDITCIVVYLKS</sequence>
<protein>
    <recommendedName>
        <fullName evidence="7">PPM-type phosphatase domain-containing protein</fullName>
    </recommendedName>
</protein>
<dbReference type="GO" id="GO:0016020">
    <property type="term" value="C:membrane"/>
    <property type="evidence" value="ECO:0007669"/>
    <property type="project" value="UniProtKB-SubCell"/>
</dbReference>
<dbReference type="InterPro" id="IPR015655">
    <property type="entry name" value="PP2C"/>
</dbReference>
<organism evidence="8 9">
    <name type="scientific">Paramecium tetraurelia</name>
    <dbReference type="NCBI Taxonomy" id="5888"/>
    <lineage>
        <taxon>Eukaryota</taxon>
        <taxon>Sar</taxon>
        <taxon>Alveolata</taxon>
        <taxon>Ciliophora</taxon>
        <taxon>Intramacronucleata</taxon>
        <taxon>Oligohymenophorea</taxon>
        <taxon>Peniculida</taxon>
        <taxon>Parameciidae</taxon>
        <taxon>Paramecium</taxon>
    </lineage>
</organism>
<dbReference type="SMART" id="SM00331">
    <property type="entry name" value="PP2C_SIG"/>
    <property type="match status" value="1"/>
</dbReference>
<dbReference type="FunFam" id="3.60.40.10:FF:000051">
    <property type="entry name" value="Protein phosphatase 2C-like protein"/>
    <property type="match status" value="1"/>
</dbReference>
<dbReference type="GO" id="GO:0007165">
    <property type="term" value="P:signal transduction"/>
    <property type="evidence" value="ECO:0000318"/>
    <property type="project" value="GO_Central"/>
</dbReference>
<evidence type="ECO:0000256" key="4">
    <source>
        <dbReference type="ARBA" id="ARBA00022912"/>
    </source>
</evidence>
<keyword evidence="9" id="KW-1185">Reference proteome</keyword>
<dbReference type="OMA" id="YACKTKA"/>
<dbReference type="GO" id="GO:0004722">
    <property type="term" value="F:protein serine/threonine phosphatase activity"/>
    <property type="evidence" value="ECO:0000318"/>
    <property type="project" value="GO_Central"/>
</dbReference>
<reference evidence="8 9" key="1">
    <citation type="journal article" date="2006" name="Nature">
        <title>Global trends of whole-genome duplications revealed by the ciliate Paramecium tetraurelia.</title>
        <authorList>
            <consortium name="Genoscope"/>
            <person name="Aury J.-M."/>
            <person name="Jaillon O."/>
            <person name="Duret L."/>
            <person name="Noel B."/>
            <person name="Jubin C."/>
            <person name="Porcel B.M."/>
            <person name="Segurens B."/>
            <person name="Daubin V."/>
            <person name="Anthouard V."/>
            <person name="Aiach N."/>
            <person name="Arnaiz O."/>
            <person name="Billaut A."/>
            <person name="Beisson J."/>
            <person name="Blanc I."/>
            <person name="Bouhouche K."/>
            <person name="Camara F."/>
            <person name="Duharcourt S."/>
            <person name="Guigo R."/>
            <person name="Gogendeau D."/>
            <person name="Katinka M."/>
            <person name="Keller A.-M."/>
            <person name="Kissmehl R."/>
            <person name="Klotz C."/>
            <person name="Koll F."/>
            <person name="Le Moue A."/>
            <person name="Lepere C."/>
            <person name="Malinsky S."/>
            <person name="Nowacki M."/>
            <person name="Nowak J.K."/>
            <person name="Plattner H."/>
            <person name="Poulain J."/>
            <person name="Ruiz F."/>
            <person name="Serrano V."/>
            <person name="Zagulski M."/>
            <person name="Dessen P."/>
            <person name="Betermier M."/>
            <person name="Weissenbach J."/>
            <person name="Scarpelli C."/>
            <person name="Schachter V."/>
            <person name="Sperling L."/>
            <person name="Meyer E."/>
            <person name="Cohen J."/>
            <person name="Wincker P."/>
        </authorList>
    </citation>
    <scope>NUCLEOTIDE SEQUENCE [LARGE SCALE GENOMIC DNA]</scope>
    <source>
        <strain evidence="8 9">Stock d4-2</strain>
    </source>
</reference>
<dbReference type="Gene3D" id="3.60.40.10">
    <property type="entry name" value="PPM-type phosphatase domain"/>
    <property type="match status" value="1"/>
</dbReference>
<evidence type="ECO:0000256" key="6">
    <source>
        <dbReference type="RuleBase" id="RU003465"/>
    </source>
</evidence>
<dbReference type="CDD" id="cd00143">
    <property type="entry name" value="PP2Cc"/>
    <property type="match status" value="1"/>
</dbReference>
<evidence type="ECO:0000256" key="2">
    <source>
        <dbReference type="ARBA" id="ARBA00022723"/>
    </source>
</evidence>
<keyword evidence="2" id="KW-0479">Metal-binding</keyword>
<dbReference type="Pfam" id="PF00481">
    <property type="entry name" value="PP2C"/>
    <property type="match status" value="1"/>
</dbReference>
<dbReference type="InterPro" id="IPR001932">
    <property type="entry name" value="PPM-type_phosphatase-like_dom"/>
</dbReference>